<evidence type="ECO:0000256" key="1">
    <source>
        <dbReference type="SAM" id="SignalP"/>
    </source>
</evidence>
<dbReference type="EMBL" id="QJTK01000013">
    <property type="protein sequence ID" value="PYF08204.1"/>
    <property type="molecule type" value="Genomic_DNA"/>
</dbReference>
<name>A0A318TU87_9RHOB</name>
<accession>A0A318TU87</accession>
<dbReference type="Gene3D" id="1.10.760.10">
    <property type="entry name" value="Cytochrome c-like domain"/>
    <property type="match status" value="1"/>
</dbReference>
<gene>
    <name evidence="2" type="ORF">C8J30_11363</name>
</gene>
<evidence type="ECO:0000313" key="2">
    <source>
        <dbReference type="EMBL" id="PYF08204.1"/>
    </source>
</evidence>
<dbReference type="GO" id="GO:0020037">
    <property type="term" value="F:heme binding"/>
    <property type="evidence" value="ECO:0007669"/>
    <property type="project" value="InterPro"/>
</dbReference>
<protein>
    <recommendedName>
        <fullName evidence="4">Cbb3-type cytochrome c oxidase subunit III</fullName>
    </recommendedName>
</protein>
<feature type="signal peptide" evidence="1">
    <location>
        <begin position="1"/>
        <end position="20"/>
    </location>
</feature>
<dbReference type="AlphaFoldDB" id="A0A318TU87"/>
<dbReference type="InterPro" id="IPR036909">
    <property type="entry name" value="Cyt_c-like_dom_sf"/>
</dbReference>
<dbReference type="PROSITE" id="PS51257">
    <property type="entry name" value="PROKAR_LIPOPROTEIN"/>
    <property type="match status" value="1"/>
</dbReference>
<dbReference type="OrthoDB" id="5514238at2"/>
<reference evidence="2 3" key="1">
    <citation type="submission" date="2018-06" db="EMBL/GenBank/DDBJ databases">
        <title>Genomic Encyclopedia of Type Strains, Phase III (KMG-III): the genomes of soil and plant-associated and newly described type strains.</title>
        <authorList>
            <person name="Whitman W."/>
        </authorList>
    </citation>
    <scope>NUCLEOTIDE SEQUENCE [LARGE SCALE GENOMIC DNA]</scope>
    <source>
        <strain evidence="2 3">JA737</strain>
    </source>
</reference>
<evidence type="ECO:0000313" key="3">
    <source>
        <dbReference type="Proteomes" id="UP000247727"/>
    </source>
</evidence>
<organism evidence="2 3">
    <name type="scientific">Rhodobacter viridis</name>
    <dbReference type="NCBI Taxonomy" id="1054202"/>
    <lineage>
        <taxon>Bacteria</taxon>
        <taxon>Pseudomonadati</taxon>
        <taxon>Pseudomonadota</taxon>
        <taxon>Alphaproteobacteria</taxon>
        <taxon>Rhodobacterales</taxon>
        <taxon>Rhodobacter group</taxon>
        <taxon>Rhodobacter</taxon>
    </lineage>
</organism>
<keyword evidence="3" id="KW-1185">Reference proteome</keyword>
<comment type="caution">
    <text evidence="2">The sequence shown here is derived from an EMBL/GenBank/DDBJ whole genome shotgun (WGS) entry which is preliminary data.</text>
</comment>
<dbReference type="RefSeq" id="WP_110806569.1">
    <property type="nucleotide sequence ID" value="NZ_QJTK01000013.1"/>
</dbReference>
<dbReference type="SUPFAM" id="SSF46626">
    <property type="entry name" value="Cytochrome c"/>
    <property type="match status" value="1"/>
</dbReference>
<feature type="chain" id="PRO_5016459144" description="Cbb3-type cytochrome c oxidase subunit III" evidence="1">
    <location>
        <begin position="21"/>
        <end position="137"/>
    </location>
</feature>
<dbReference type="GO" id="GO:0009055">
    <property type="term" value="F:electron transfer activity"/>
    <property type="evidence" value="ECO:0007669"/>
    <property type="project" value="InterPro"/>
</dbReference>
<evidence type="ECO:0008006" key="4">
    <source>
        <dbReference type="Google" id="ProtNLM"/>
    </source>
</evidence>
<keyword evidence="1" id="KW-0732">Signal</keyword>
<proteinExistence type="predicted"/>
<sequence length="137" mass="14414">MRVMLIGFGLAMTLAACVGSADFGAPSAAKDYADYCAGCHGKGGDPGPIAKELKLHPVSLADLTMMNDGNFPEARVMSKIVGYKSHGEMVGAVPGQMPPFEVLTEGPTVLYDSGDGIPTPTPVRLVRLMEYIKGLQQ</sequence>
<dbReference type="Proteomes" id="UP000247727">
    <property type="component" value="Unassembled WGS sequence"/>
</dbReference>